<dbReference type="Pfam" id="PF00501">
    <property type="entry name" value="AMP-binding"/>
    <property type="match status" value="1"/>
</dbReference>
<gene>
    <name evidence="8" type="ORF">KI387_017760</name>
</gene>
<dbReference type="GO" id="GO:0005783">
    <property type="term" value="C:endoplasmic reticulum"/>
    <property type="evidence" value="ECO:0007669"/>
    <property type="project" value="TreeGrafter"/>
</dbReference>
<comment type="caution">
    <text evidence="8">The sequence shown here is derived from an EMBL/GenBank/DDBJ whole genome shotgun (WGS) entry which is preliminary data.</text>
</comment>
<keyword evidence="6" id="KW-0472">Membrane</keyword>
<dbReference type="SUPFAM" id="SSF56801">
    <property type="entry name" value="Acetyl-CoA synthetase-like"/>
    <property type="match status" value="1"/>
</dbReference>
<keyword evidence="2" id="KW-0436">Ligase</keyword>
<evidence type="ECO:0000256" key="3">
    <source>
        <dbReference type="ARBA" id="ARBA00022741"/>
    </source>
</evidence>
<organism evidence="8 9">
    <name type="scientific">Taxus chinensis</name>
    <name type="common">Chinese yew</name>
    <name type="synonym">Taxus wallichiana var. chinensis</name>
    <dbReference type="NCBI Taxonomy" id="29808"/>
    <lineage>
        <taxon>Eukaryota</taxon>
        <taxon>Viridiplantae</taxon>
        <taxon>Streptophyta</taxon>
        <taxon>Embryophyta</taxon>
        <taxon>Tracheophyta</taxon>
        <taxon>Spermatophyta</taxon>
        <taxon>Pinopsida</taxon>
        <taxon>Pinidae</taxon>
        <taxon>Conifers II</taxon>
        <taxon>Cupressales</taxon>
        <taxon>Taxaceae</taxon>
        <taxon>Taxus</taxon>
    </lineage>
</organism>
<dbReference type="GO" id="GO:0005524">
    <property type="term" value="F:ATP binding"/>
    <property type="evidence" value="ECO:0007669"/>
    <property type="project" value="UniProtKB-KW"/>
</dbReference>
<evidence type="ECO:0000313" key="9">
    <source>
        <dbReference type="Proteomes" id="UP000824469"/>
    </source>
</evidence>
<dbReference type="PROSITE" id="PS00455">
    <property type="entry name" value="AMP_BINDING"/>
    <property type="match status" value="1"/>
</dbReference>
<comment type="catalytic activity">
    <reaction evidence="5">
        <text>a long-chain fatty acid + ATP + CoA = a long-chain fatty acyl-CoA + AMP + diphosphate</text>
        <dbReference type="Rhea" id="RHEA:15421"/>
        <dbReference type="ChEBI" id="CHEBI:30616"/>
        <dbReference type="ChEBI" id="CHEBI:33019"/>
        <dbReference type="ChEBI" id="CHEBI:57287"/>
        <dbReference type="ChEBI" id="CHEBI:57560"/>
        <dbReference type="ChEBI" id="CHEBI:83139"/>
        <dbReference type="ChEBI" id="CHEBI:456215"/>
        <dbReference type="EC" id="6.2.1.3"/>
    </reaction>
</comment>
<evidence type="ECO:0000256" key="2">
    <source>
        <dbReference type="ARBA" id="ARBA00022598"/>
    </source>
</evidence>
<keyword evidence="4" id="KW-0067">ATP-binding</keyword>
<dbReference type="Gene3D" id="3.40.50.12780">
    <property type="entry name" value="N-terminal domain of ligase-like"/>
    <property type="match status" value="1"/>
</dbReference>
<name>A0AA38LGI9_TAXCH</name>
<comment type="similarity">
    <text evidence="1">Belongs to the ATP-dependent AMP-binding enzyme family.</text>
</comment>
<keyword evidence="6" id="KW-1133">Transmembrane helix</keyword>
<dbReference type="InterPro" id="IPR020845">
    <property type="entry name" value="AMP-binding_CS"/>
</dbReference>
<keyword evidence="9" id="KW-1185">Reference proteome</keyword>
<evidence type="ECO:0000256" key="6">
    <source>
        <dbReference type="SAM" id="Phobius"/>
    </source>
</evidence>
<keyword evidence="6" id="KW-0812">Transmembrane</keyword>
<dbReference type="GO" id="GO:0016020">
    <property type="term" value="C:membrane"/>
    <property type="evidence" value="ECO:0007669"/>
    <property type="project" value="TreeGrafter"/>
</dbReference>
<evidence type="ECO:0000256" key="4">
    <source>
        <dbReference type="ARBA" id="ARBA00022840"/>
    </source>
</evidence>
<dbReference type="PANTHER" id="PTHR43272">
    <property type="entry name" value="LONG-CHAIN-FATTY-ACID--COA LIGASE"/>
    <property type="match status" value="1"/>
</dbReference>
<feature type="domain" description="AMP-dependent synthetase/ligase" evidence="7">
    <location>
        <begin position="117"/>
        <end position="538"/>
    </location>
</feature>
<evidence type="ECO:0000313" key="8">
    <source>
        <dbReference type="EMBL" id="KAH9323121.1"/>
    </source>
</evidence>
<reference evidence="8 9" key="1">
    <citation type="journal article" date="2021" name="Nat. Plants">
        <title>The Taxus genome provides insights into paclitaxel biosynthesis.</title>
        <authorList>
            <person name="Xiong X."/>
            <person name="Gou J."/>
            <person name="Liao Q."/>
            <person name="Li Y."/>
            <person name="Zhou Q."/>
            <person name="Bi G."/>
            <person name="Li C."/>
            <person name="Du R."/>
            <person name="Wang X."/>
            <person name="Sun T."/>
            <person name="Guo L."/>
            <person name="Liang H."/>
            <person name="Lu P."/>
            <person name="Wu Y."/>
            <person name="Zhang Z."/>
            <person name="Ro D.K."/>
            <person name="Shang Y."/>
            <person name="Huang S."/>
            <person name="Yan J."/>
        </authorList>
    </citation>
    <scope>NUCLEOTIDE SEQUENCE [LARGE SCALE GENOMIC DNA]</scope>
    <source>
        <strain evidence="8">Ta-2019</strain>
    </source>
</reference>
<dbReference type="EMBL" id="JAHRHJ020000003">
    <property type="protein sequence ID" value="KAH9323121.1"/>
    <property type="molecule type" value="Genomic_DNA"/>
</dbReference>
<dbReference type="GO" id="GO:0004467">
    <property type="term" value="F:long-chain fatty acid-CoA ligase activity"/>
    <property type="evidence" value="ECO:0007669"/>
    <property type="project" value="UniProtKB-EC"/>
</dbReference>
<dbReference type="InterPro" id="IPR042099">
    <property type="entry name" value="ANL_N_sf"/>
</dbReference>
<sequence>MASIDAGNSISLQHNSRDAHTIAIFVGVLVPVLFFFLFTNMKNRRQRGVRVEVGGETGLAFRNSQYPTLLEIPFEGASTIAALFEQSCKHHEHARLLGTRKLINRQQEVGEDGKPCERLHLGNYEWITYGGAFKRVSNFASGLMQLGHKTGQRTAIFAETRAEWLIALQACFRCNITVVSIYPSLGGEALALSLNETEVSTVICEQKQMQKLIDISQHLDTVKRIVYMEDKGITTESSVSRTSSHWTVSSFSEVESLGRQNPAKPNLPVPADIAVIMYTSGSTGIPKGVMMTHGNVVATTAAVTTIVPELSSEDIYLAYLPLGHIFELAAECTMVAMGCAIGYGSPSTLVDSSNMIKKGTKGDAPILRPTLMTAVPAILDRLRDGVRRKVETKRNISRKLFDISYRRSLAAIEGSWNSGWAVEKLLWDKIVFRKIRAILGGHVRGLLSGGAPLSEDTQRFVNICIGAPILQGYGLTETCAGATFSEWDDSTVGRVGPPLPNCYVKLVNWEDGGYMTNDSPMPQGEIVIGGANVTLGYFKRKVETNEVYKMDERGTRWFYTGDIGRFHPDGCLEVIDRKKYIIKLQHGERVPLGKVEAALVVSHYVENIMLNGDHLHSYCVALVVPSLKALETWAQREMLVYNDFEDLCQKKEAITEIHLSLMKVAKQANLKNFEIPKKIKLLPHPWTPDTNLVTAALKLKRGVIQQTFEEELKELYN</sequence>
<dbReference type="OMA" id="CESKELC"/>
<proteinExistence type="inferred from homology"/>
<feature type="transmembrane region" description="Helical" evidence="6">
    <location>
        <begin position="20"/>
        <end position="38"/>
    </location>
</feature>
<evidence type="ECO:0000256" key="5">
    <source>
        <dbReference type="ARBA" id="ARBA00036813"/>
    </source>
</evidence>
<evidence type="ECO:0000259" key="7">
    <source>
        <dbReference type="Pfam" id="PF00501"/>
    </source>
</evidence>
<protein>
    <recommendedName>
        <fullName evidence="7">AMP-dependent synthetase/ligase domain-containing protein</fullName>
    </recommendedName>
</protein>
<dbReference type="InterPro" id="IPR000873">
    <property type="entry name" value="AMP-dep_synth/lig_dom"/>
</dbReference>
<dbReference type="PANTHER" id="PTHR43272:SF83">
    <property type="entry name" value="ACYL-COA SYNTHETASE LONG-CHAIN, ISOFORM J"/>
    <property type="match status" value="1"/>
</dbReference>
<accession>A0AA38LGI9</accession>
<dbReference type="AlphaFoldDB" id="A0AA38LGI9"/>
<evidence type="ECO:0000256" key="1">
    <source>
        <dbReference type="ARBA" id="ARBA00006432"/>
    </source>
</evidence>
<dbReference type="Proteomes" id="UP000824469">
    <property type="component" value="Unassembled WGS sequence"/>
</dbReference>
<keyword evidence="3" id="KW-0547">Nucleotide-binding</keyword>